<proteinExistence type="predicted"/>
<gene>
    <name evidence="1" type="ORF">HRJ53_11070</name>
</gene>
<comment type="caution">
    <text evidence="1">The sequence shown here is derived from an EMBL/GenBank/DDBJ whole genome shotgun (WGS) entry which is preliminary data.</text>
</comment>
<sequence>MSMEDWWKIYAEREFLAGGFDWTGFDYRGEPSPYKWPSISHFGAMDTCGAPGSRERFMYKPIL</sequence>
<organism evidence="1 2">
    <name type="scientific">Candidatus Acidiferrum panamense</name>
    <dbReference type="NCBI Taxonomy" id="2741543"/>
    <lineage>
        <taxon>Bacteria</taxon>
        <taxon>Pseudomonadati</taxon>
        <taxon>Acidobacteriota</taxon>
        <taxon>Terriglobia</taxon>
        <taxon>Candidatus Acidiferrales</taxon>
        <taxon>Candidatus Acidiferrum</taxon>
    </lineage>
</organism>
<evidence type="ECO:0000313" key="1">
    <source>
        <dbReference type="EMBL" id="MBA0085527.1"/>
    </source>
</evidence>
<dbReference type="EMBL" id="JACDQQ010001075">
    <property type="protein sequence ID" value="MBA0085527.1"/>
    <property type="molecule type" value="Genomic_DNA"/>
</dbReference>
<keyword evidence="2" id="KW-1185">Reference proteome</keyword>
<evidence type="ECO:0008006" key="3">
    <source>
        <dbReference type="Google" id="ProtNLM"/>
    </source>
</evidence>
<dbReference type="Gene3D" id="3.20.20.80">
    <property type="entry name" value="Glycosidases"/>
    <property type="match status" value="1"/>
</dbReference>
<evidence type="ECO:0000313" key="2">
    <source>
        <dbReference type="Proteomes" id="UP000567293"/>
    </source>
</evidence>
<name>A0A7V8NQM1_9BACT</name>
<dbReference type="AlphaFoldDB" id="A0A7V8NQM1"/>
<dbReference type="Proteomes" id="UP000567293">
    <property type="component" value="Unassembled WGS sequence"/>
</dbReference>
<accession>A0A7V8NQM1</accession>
<protein>
    <recommendedName>
        <fullName evidence="3">Beta-galactosidase</fullName>
    </recommendedName>
</protein>
<reference evidence="1" key="1">
    <citation type="submission" date="2020-06" db="EMBL/GenBank/DDBJ databases">
        <title>Legume-microbial interactions unlock mineral nutrients during tropical forest succession.</title>
        <authorList>
            <person name="Epihov D.Z."/>
        </authorList>
    </citation>
    <scope>NUCLEOTIDE SEQUENCE [LARGE SCALE GENOMIC DNA]</scope>
    <source>
        <strain evidence="1">Pan2503</strain>
    </source>
</reference>